<evidence type="ECO:0008006" key="3">
    <source>
        <dbReference type="Google" id="ProtNLM"/>
    </source>
</evidence>
<proteinExistence type="predicted"/>
<keyword evidence="2" id="KW-1185">Reference proteome</keyword>
<dbReference type="OrthoDB" id="5507507at2"/>
<protein>
    <recommendedName>
        <fullName evidence="3">Clostripain</fullName>
    </recommendedName>
</protein>
<name>A0A1H2PTL4_9BURK</name>
<evidence type="ECO:0000313" key="2">
    <source>
        <dbReference type="Proteomes" id="UP000243719"/>
    </source>
</evidence>
<dbReference type="AlphaFoldDB" id="A0A1H2PTL4"/>
<dbReference type="InterPro" id="IPR005077">
    <property type="entry name" value="Peptidase_C11"/>
</dbReference>
<dbReference type="Gene3D" id="3.40.50.11970">
    <property type="match status" value="1"/>
</dbReference>
<evidence type="ECO:0000313" key="1">
    <source>
        <dbReference type="EMBL" id="SDV50468.1"/>
    </source>
</evidence>
<reference evidence="2" key="1">
    <citation type="submission" date="2016-09" db="EMBL/GenBank/DDBJ databases">
        <authorList>
            <person name="Varghese N."/>
            <person name="Submissions S."/>
        </authorList>
    </citation>
    <scope>NUCLEOTIDE SEQUENCE [LARGE SCALE GENOMIC DNA]</scope>
    <source>
        <strain evidence="2">JS23</strain>
    </source>
</reference>
<organism evidence="1 2">
    <name type="scientific">Chitinasiproducens palmae</name>
    <dbReference type="NCBI Taxonomy" id="1770053"/>
    <lineage>
        <taxon>Bacteria</taxon>
        <taxon>Pseudomonadati</taxon>
        <taxon>Pseudomonadota</taxon>
        <taxon>Betaproteobacteria</taxon>
        <taxon>Burkholderiales</taxon>
        <taxon>Burkholderiaceae</taxon>
        <taxon>Chitinasiproducens</taxon>
    </lineage>
</organism>
<accession>A0A1H2PTL4</accession>
<dbReference type="PANTHER" id="PTHR37835:SF1">
    <property type="entry name" value="ALPHA-CLOSTRIPAIN"/>
    <property type="match status" value="1"/>
</dbReference>
<sequence>MENAGLQHAFFYRTMQSLVCQGADWLNHFIRPMARAGGRRTTITRIANVSRKVVFSPKRRAALGAVAALPLLGLSACGGSSDVSSKPSPTPTPGSQAKTTLLVYMVASDLETRGEAATLNIAQMKQAAGSSDVQVLLQTGGSESAGFQRTMRSQLKDKQLQTIQDLGATDMGLPATLVDFITWGVQTYPADQYMLVLWDHGGGPIWGFGADENTGNHITGIQLVDAMKSAHAATNVQFELIGFDACLMASVEVAAALVPYGHYLLASQDIEPGEGWEYTSLINALTANPSQDGATFGKTIIDGYYAQNSHGNDNNLLTASLVDLTKIGPITTSLSTVAEQWRQQIASEGVSGWSPLLAARNDADRFQSSRLPLPFQYELFDLGQLVASPYATSGTAGAALQTALSNAVIYKRNGAGHGDATGLTVYFPAQGLTEIQPKQTQTQVQRYLNANAIPGYSSFLEAHRDFVAASTEIKPVLTPLTLQNGSYQGTFSNAWGSTAQFGVLMDPTGQFVQSVMDLVPDGDGTLSLPPSTAWPTLNGQPVLLQREWSPSSSQVAKDVPGRYSIPVYFEWKDGDDGLSGGILRLSIDSITGETVLHDLLEVGLQDAGPSASRGVDIASVPGLIRSIAPLYFTTGGRFALSSQPLDFSNGFTVGSAAVAAGSHLVTVGVSDYAGRWTLAANPQPSN</sequence>
<dbReference type="Pfam" id="PF03415">
    <property type="entry name" value="Peptidase_C11"/>
    <property type="match status" value="1"/>
</dbReference>
<dbReference type="EMBL" id="FNLO01000012">
    <property type="protein sequence ID" value="SDV50468.1"/>
    <property type="molecule type" value="Genomic_DNA"/>
</dbReference>
<dbReference type="Proteomes" id="UP000243719">
    <property type="component" value="Unassembled WGS sequence"/>
</dbReference>
<gene>
    <name evidence="1" type="ORF">SAMN05216551_1124</name>
</gene>
<dbReference type="PANTHER" id="PTHR37835">
    <property type="entry name" value="ALPHA-CLOSTRIPAIN"/>
    <property type="match status" value="1"/>
</dbReference>
<dbReference type="STRING" id="1770053.SAMN05216551_1124"/>